<dbReference type="Gene3D" id="3.30.70.1990">
    <property type="match status" value="1"/>
</dbReference>
<dbReference type="OrthoDB" id="68575at2759"/>
<dbReference type="GO" id="GO:0016491">
    <property type="term" value="F:oxidoreductase activity"/>
    <property type="evidence" value="ECO:0007669"/>
    <property type="project" value="TreeGrafter"/>
</dbReference>
<evidence type="ECO:0000313" key="2">
    <source>
        <dbReference type="Proteomes" id="UP000250266"/>
    </source>
</evidence>
<dbReference type="InterPro" id="IPR036188">
    <property type="entry name" value="FAD/NAD-bd_sf"/>
</dbReference>
<keyword evidence="2" id="KW-1185">Reference proteome</keyword>
<evidence type="ECO:0000313" key="1">
    <source>
        <dbReference type="EMBL" id="OCK75969.1"/>
    </source>
</evidence>
<dbReference type="SUPFAM" id="SSF51905">
    <property type="entry name" value="FAD/NAD(P)-binding domain"/>
    <property type="match status" value="1"/>
</dbReference>
<dbReference type="AlphaFoldDB" id="A0A8E2E297"/>
<dbReference type="Proteomes" id="UP000250266">
    <property type="component" value="Unassembled WGS sequence"/>
</dbReference>
<sequence length="444" mass="48391">MNGLLPGDIITRDVCIIGGGASGTYAAIRLHDLGKSIVVVEQNSVLGGQTSTYTDPASGKRTEMGVVAWYNNEIVNNFFARLNVPLKTTDIERAGFTALNSIPVDFRTGELVTDVYSGNVPEGLANYIEQLAKYPYLEDGFDVPYPVPSDLLLPFGEFVEKYNIGGAIRVLYIFGNGMGDFLKQPTLYVFKLVSMESMQAFKAGSFQSTLNHNNQEIYEKAQVELGTDVILNSKVLSADRSGEYAEVHVQTPLGLKCIKAKKLLLTIPPKLENLEGFDLDTNERSLFSQFNNTGYYTAILKNTGIADNTEVRNFGADSPYNVPVLPGPYFLQASGISGLLNVKYCSPHPVSDETAKANIITAVQKLNTAGTLNTTTPEFVAFGSHTPFEMTVSVDAVQSGFYKSLYGLQGLKKTYWTGAAFHAQDSGKLWAFTEKLIPGIIDGL</sequence>
<gene>
    <name evidence="1" type="ORF">K432DRAFT_408563</name>
</gene>
<dbReference type="InterPro" id="IPR050464">
    <property type="entry name" value="Zeta_carotene_desat/Oxidored"/>
</dbReference>
<dbReference type="Gene3D" id="1.10.405.20">
    <property type="match status" value="1"/>
</dbReference>
<proteinExistence type="predicted"/>
<dbReference type="PANTHER" id="PTHR42923:SF26">
    <property type="entry name" value="FMN REDUCTASE LOT6, PUTATIVE (AFU_ORTHOLOGUE AFUA_7G06600)-RELATED"/>
    <property type="match status" value="1"/>
</dbReference>
<name>A0A8E2E297_9PEZI</name>
<dbReference type="Gene3D" id="3.50.50.60">
    <property type="entry name" value="FAD/NAD(P)-binding domain"/>
    <property type="match status" value="1"/>
</dbReference>
<accession>A0A8E2E297</accession>
<dbReference type="PANTHER" id="PTHR42923">
    <property type="entry name" value="PROTOPORPHYRINOGEN OXIDASE"/>
    <property type="match status" value="1"/>
</dbReference>
<protein>
    <submittedName>
        <fullName evidence="1">Flavin-containing superfamily amine oxidase-like protein</fullName>
    </submittedName>
</protein>
<reference evidence="1 2" key="1">
    <citation type="journal article" date="2016" name="Nat. Commun.">
        <title>Ectomycorrhizal ecology is imprinted in the genome of the dominant symbiotic fungus Cenococcum geophilum.</title>
        <authorList>
            <consortium name="DOE Joint Genome Institute"/>
            <person name="Peter M."/>
            <person name="Kohler A."/>
            <person name="Ohm R.A."/>
            <person name="Kuo A."/>
            <person name="Krutzmann J."/>
            <person name="Morin E."/>
            <person name="Arend M."/>
            <person name="Barry K.W."/>
            <person name="Binder M."/>
            <person name="Choi C."/>
            <person name="Clum A."/>
            <person name="Copeland A."/>
            <person name="Grisel N."/>
            <person name="Haridas S."/>
            <person name="Kipfer T."/>
            <person name="LaButti K."/>
            <person name="Lindquist E."/>
            <person name="Lipzen A."/>
            <person name="Maire R."/>
            <person name="Meier B."/>
            <person name="Mihaltcheva S."/>
            <person name="Molinier V."/>
            <person name="Murat C."/>
            <person name="Poggeler S."/>
            <person name="Quandt C.A."/>
            <person name="Sperisen C."/>
            <person name="Tritt A."/>
            <person name="Tisserant E."/>
            <person name="Crous P.W."/>
            <person name="Henrissat B."/>
            <person name="Nehls U."/>
            <person name="Egli S."/>
            <person name="Spatafora J.W."/>
            <person name="Grigoriev I.V."/>
            <person name="Martin F.M."/>
        </authorList>
    </citation>
    <scope>NUCLEOTIDE SEQUENCE [LARGE SCALE GENOMIC DNA]</scope>
    <source>
        <strain evidence="1 2">CBS 459.81</strain>
    </source>
</reference>
<dbReference type="Pfam" id="PF12831">
    <property type="entry name" value="FAD_oxidored"/>
    <property type="match status" value="1"/>
</dbReference>
<organism evidence="1 2">
    <name type="scientific">Lepidopterella palustris CBS 459.81</name>
    <dbReference type="NCBI Taxonomy" id="1314670"/>
    <lineage>
        <taxon>Eukaryota</taxon>
        <taxon>Fungi</taxon>
        <taxon>Dikarya</taxon>
        <taxon>Ascomycota</taxon>
        <taxon>Pezizomycotina</taxon>
        <taxon>Dothideomycetes</taxon>
        <taxon>Pleosporomycetidae</taxon>
        <taxon>Mytilinidiales</taxon>
        <taxon>Argynnaceae</taxon>
        <taxon>Lepidopterella</taxon>
    </lineage>
</organism>
<dbReference type="EMBL" id="KV745255">
    <property type="protein sequence ID" value="OCK75969.1"/>
    <property type="molecule type" value="Genomic_DNA"/>
</dbReference>